<comment type="similarity">
    <text evidence="1">Belongs to the universal stress protein A family.</text>
</comment>
<dbReference type="CDD" id="cd00293">
    <property type="entry name" value="USP-like"/>
    <property type="match status" value="1"/>
</dbReference>
<accession>A0ABY5DNZ8</accession>
<name>A0ABY5DNZ8_9ACTN</name>
<gene>
    <name evidence="3" type="ORF">NBH00_20710</name>
</gene>
<evidence type="ECO:0000313" key="3">
    <source>
        <dbReference type="EMBL" id="UTI63753.1"/>
    </source>
</evidence>
<dbReference type="InterPro" id="IPR006016">
    <property type="entry name" value="UspA"/>
</dbReference>
<protein>
    <submittedName>
        <fullName evidence="3">Universal stress protein</fullName>
    </submittedName>
</protein>
<dbReference type="InterPro" id="IPR006015">
    <property type="entry name" value="Universal_stress_UspA"/>
</dbReference>
<dbReference type="InterPro" id="IPR014729">
    <property type="entry name" value="Rossmann-like_a/b/a_fold"/>
</dbReference>
<evidence type="ECO:0000256" key="1">
    <source>
        <dbReference type="ARBA" id="ARBA00008791"/>
    </source>
</evidence>
<dbReference type="EMBL" id="CP098502">
    <property type="protein sequence ID" value="UTI63753.1"/>
    <property type="molecule type" value="Genomic_DNA"/>
</dbReference>
<proteinExistence type="inferred from homology"/>
<dbReference type="SUPFAM" id="SSF52402">
    <property type="entry name" value="Adenine nucleotide alpha hydrolases-like"/>
    <property type="match status" value="2"/>
</dbReference>
<dbReference type="PANTHER" id="PTHR46268">
    <property type="entry name" value="STRESS RESPONSE PROTEIN NHAX"/>
    <property type="match status" value="1"/>
</dbReference>
<evidence type="ECO:0000313" key="4">
    <source>
        <dbReference type="Proteomes" id="UP001056035"/>
    </source>
</evidence>
<dbReference type="PRINTS" id="PR01438">
    <property type="entry name" value="UNVRSLSTRESS"/>
</dbReference>
<dbReference type="PANTHER" id="PTHR46268:SF6">
    <property type="entry name" value="UNIVERSAL STRESS PROTEIN UP12"/>
    <property type="match status" value="1"/>
</dbReference>
<dbReference type="RefSeq" id="WP_254570475.1">
    <property type="nucleotide sequence ID" value="NZ_CP098502.1"/>
</dbReference>
<keyword evidence="4" id="KW-1185">Reference proteome</keyword>
<evidence type="ECO:0000259" key="2">
    <source>
        <dbReference type="Pfam" id="PF00582"/>
    </source>
</evidence>
<sequence length="233" mass="22754">MGPHPVIAAYAGGASASAVRLAAALATALERPLAAGSVAEALDDLAREEDATLIVAGADEDGRVTRSLLARGSCPVAVARTGHAVPRVLREIAVAYDGSPAADRAVTAAMHVAARHGGRVTVLAAGGPGTDAGADAADGDAAERAAASIAEVVPSAVLRPRGDDPAAALVGVAGAFDLLVCGSRGRGPLTARVLGSVSERLVTRSPCPVLVVPARATHHASGPLGLTTAAAAG</sequence>
<dbReference type="Proteomes" id="UP001056035">
    <property type="component" value="Chromosome"/>
</dbReference>
<reference evidence="3 4" key="1">
    <citation type="submission" date="2022-06" db="EMBL/GenBank/DDBJ databases">
        <title>Paraconexibacter antarcticus.</title>
        <authorList>
            <person name="Kim C.S."/>
        </authorList>
    </citation>
    <scope>NUCLEOTIDE SEQUENCE [LARGE SCALE GENOMIC DNA]</scope>
    <source>
        <strain evidence="3 4">02-257</strain>
    </source>
</reference>
<dbReference type="Pfam" id="PF00582">
    <property type="entry name" value="Usp"/>
    <property type="match status" value="1"/>
</dbReference>
<feature type="domain" description="UspA" evidence="2">
    <location>
        <begin position="90"/>
        <end position="213"/>
    </location>
</feature>
<organism evidence="3 4">
    <name type="scientific">Paraconexibacter antarcticus</name>
    <dbReference type="NCBI Taxonomy" id="2949664"/>
    <lineage>
        <taxon>Bacteria</taxon>
        <taxon>Bacillati</taxon>
        <taxon>Actinomycetota</taxon>
        <taxon>Thermoleophilia</taxon>
        <taxon>Solirubrobacterales</taxon>
        <taxon>Paraconexibacteraceae</taxon>
        <taxon>Paraconexibacter</taxon>
    </lineage>
</organism>
<dbReference type="Gene3D" id="3.40.50.620">
    <property type="entry name" value="HUPs"/>
    <property type="match status" value="2"/>
</dbReference>